<keyword evidence="3" id="KW-0645">Protease</keyword>
<evidence type="ECO:0000256" key="2">
    <source>
        <dbReference type="ARBA" id="ARBA00022438"/>
    </source>
</evidence>
<dbReference type="GO" id="GO:0070006">
    <property type="term" value="F:metalloaminopeptidase activity"/>
    <property type="evidence" value="ECO:0007669"/>
    <property type="project" value="InterPro"/>
</dbReference>
<dbReference type="PROSITE" id="PS00631">
    <property type="entry name" value="CYTOSOL_AP"/>
    <property type="match status" value="1"/>
</dbReference>
<dbReference type="GO" id="GO:0005737">
    <property type="term" value="C:cytoplasm"/>
    <property type="evidence" value="ECO:0007669"/>
    <property type="project" value="InterPro"/>
</dbReference>
<dbReference type="OrthoDB" id="9809354at2"/>
<dbReference type="Gene3D" id="3.40.630.10">
    <property type="entry name" value="Zn peptidases"/>
    <property type="match status" value="1"/>
</dbReference>
<dbReference type="STRING" id="76947.GCA_002080435_02736"/>
<dbReference type="EMBL" id="JFZA02000006">
    <property type="protein sequence ID" value="KFG91129.1"/>
    <property type="molecule type" value="Genomic_DNA"/>
</dbReference>
<dbReference type="GO" id="GO:0006508">
    <property type="term" value="P:proteolysis"/>
    <property type="evidence" value="ECO:0007669"/>
    <property type="project" value="UniProtKB-KW"/>
</dbReference>
<reference evidence="7" key="1">
    <citation type="submission" date="2014-08" db="EMBL/GenBank/DDBJ databases">
        <title>Draft genome sequences of Sphingobium herbicidovorans.</title>
        <authorList>
            <person name="Gan H.M."/>
            <person name="Gan H.Y."/>
            <person name="Savka M.A."/>
        </authorList>
    </citation>
    <scope>NUCLEOTIDE SEQUENCE [LARGE SCALE GENOMIC DNA]</scope>
    <source>
        <strain evidence="7">NBRC 16415</strain>
    </source>
</reference>
<dbReference type="InterPro" id="IPR048816">
    <property type="entry name" value="Peptidase_M17_N_1"/>
</dbReference>
<evidence type="ECO:0000256" key="4">
    <source>
        <dbReference type="ARBA" id="ARBA00022801"/>
    </source>
</evidence>
<dbReference type="RefSeq" id="WP_037463346.1">
    <property type="nucleotide sequence ID" value="NZ_BCZD01000006.1"/>
</dbReference>
<comment type="similarity">
    <text evidence="1">Belongs to the peptidase M17 family.</text>
</comment>
<evidence type="ECO:0000256" key="5">
    <source>
        <dbReference type="ARBA" id="ARBA00023211"/>
    </source>
</evidence>
<dbReference type="InterPro" id="IPR043472">
    <property type="entry name" value="Macro_dom-like"/>
</dbReference>
<proteinExistence type="inferred from homology"/>
<dbReference type="InterPro" id="IPR011356">
    <property type="entry name" value="Leucine_aapep/pepB"/>
</dbReference>
<evidence type="ECO:0000313" key="8">
    <source>
        <dbReference type="Proteomes" id="UP000024284"/>
    </source>
</evidence>
<keyword evidence="8" id="KW-1185">Reference proteome</keyword>
<protein>
    <submittedName>
        <fullName evidence="7">Cytosol aminopeptidase</fullName>
    </submittedName>
</protein>
<dbReference type="PANTHER" id="PTHR11963">
    <property type="entry name" value="LEUCINE AMINOPEPTIDASE-RELATED"/>
    <property type="match status" value="1"/>
</dbReference>
<keyword evidence="5" id="KW-0464">Manganese</keyword>
<dbReference type="PRINTS" id="PR00481">
    <property type="entry name" value="LAMNOPPTDASE"/>
</dbReference>
<comment type="caution">
    <text evidence="7">The sequence shown here is derived from an EMBL/GenBank/DDBJ whole genome shotgun (WGS) entry which is preliminary data.</text>
</comment>
<dbReference type="CDD" id="cd00433">
    <property type="entry name" value="Peptidase_M17"/>
    <property type="match status" value="1"/>
</dbReference>
<gene>
    <name evidence="7" type="ORF">BV98_001122</name>
</gene>
<organism evidence="7 8">
    <name type="scientific">Sphingobium herbicidovorans (strain ATCC 700291 / DSM 11019 / CCUG 56400 / KCTC 2939 / LMG 18315 / NBRC 16415 / MH)</name>
    <name type="common">Sphingomonas herbicidovorans</name>
    <dbReference type="NCBI Taxonomy" id="1219045"/>
    <lineage>
        <taxon>Bacteria</taxon>
        <taxon>Pseudomonadati</taxon>
        <taxon>Pseudomonadota</taxon>
        <taxon>Alphaproteobacteria</taxon>
        <taxon>Sphingomonadales</taxon>
        <taxon>Sphingomonadaceae</taxon>
        <taxon>Sphingobium</taxon>
    </lineage>
</organism>
<evidence type="ECO:0000256" key="1">
    <source>
        <dbReference type="ARBA" id="ARBA00009528"/>
    </source>
</evidence>
<feature type="domain" description="Cytosol aminopeptidase" evidence="6">
    <location>
        <begin position="310"/>
        <end position="317"/>
    </location>
</feature>
<dbReference type="Pfam" id="PF21337">
    <property type="entry name" value="Peptidase_M17_N_1"/>
    <property type="match status" value="1"/>
</dbReference>
<keyword evidence="4" id="KW-0378">Hydrolase</keyword>
<dbReference type="eggNOG" id="COG0260">
    <property type="taxonomic scope" value="Bacteria"/>
</dbReference>
<dbReference type="SUPFAM" id="SSF53187">
    <property type="entry name" value="Zn-dependent exopeptidases"/>
    <property type="match status" value="1"/>
</dbReference>
<accession>A0A086PCL1</accession>
<evidence type="ECO:0000313" key="7">
    <source>
        <dbReference type="EMBL" id="KFG91129.1"/>
    </source>
</evidence>
<keyword evidence="2 7" id="KW-0031">Aminopeptidase</keyword>
<evidence type="ECO:0000256" key="3">
    <source>
        <dbReference type="ARBA" id="ARBA00022670"/>
    </source>
</evidence>
<dbReference type="Proteomes" id="UP000024284">
    <property type="component" value="Unassembled WGS sequence"/>
</dbReference>
<dbReference type="InterPro" id="IPR000819">
    <property type="entry name" value="Peptidase_M17_C"/>
</dbReference>
<name>A0A086PCL1_SPHHM</name>
<dbReference type="Gene3D" id="3.40.220.10">
    <property type="entry name" value="Leucine Aminopeptidase, subunit E, domain 1"/>
    <property type="match status" value="1"/>
</dbReference>
<dbReference type="Pfam" id="PF00883">
    <property type="entry name" value="Peptidase_M17"/>
    <property type="match status" value="1"/>
</dbReference>
<sequence>MTDYSNLLRADNNQAAHMIHLVDAESFESWLNAQPERVREITAAQKFAGKGYEYAIIPGDGSADWSVIAGVANRSKLGSWCLAKLAEVLPEGHYRLADGKAGPAMLGWLTAQYRFDRYRRDENSTGARVLLTEEIAQIDPAVRLAEAVALVRDLVNIPAGDMGPAQLEAETAKVAEGFGARFTVTKGDPLEQGFPMIHAVGRAADKAFAPRLIELHWGDPAHPLIAIVGKGICFDSGGLDIKPSSAMRLMKKDMGGAAHALALARLIMGAHLPVRLHLLIPAAENAVGGNAFRPGDILRSRKGLTVEIGNTDAEGRLVLADALALAGESKPELVIDYATLTGAARVAVGPDLPALFTNDDDLAADMDAAGVEVDDPTWRLPLWDGYAEMLKSDIADINNAGEGGFAGAITAALFLKRFVPDQTKWMHLDTFAWRPSPRPGRPKGGEALGLRAVFHLLQQRYGNSTQK</sequence>
<dbReference type="AlphaFoldDB" id="A0A086PCL1"/>
<evidence type="ECO:0000259" key="6">
    <source>
        <dbReference type="PROSITE" id="PS00631"/>
    </source>
</evidence>
<dbReference type="PATRIC" id="fig|1219045.3.peg.1140"/>
<dbReference type="GO" id="GO:0030145">
    <property type="term" value="F:manganese ion binding"/>
    <property type="evidence" value="ECO:0007669"/>
    <property type="project" value="InterPro"/>
</dbReference>
<dbReference type="PANTHER" id="PTHR11963:SF20">
    <property type="entry name" value="PEPTIDASE B"/>
    <property type="match status" value="1"/>
</dbReference>